<name>N0BHT8_9HYPH</name>
<gene>
    <name evidence="1" type="ORF">HYPDE_40283</name>
</gene>
<sequence>MHNRLSGDLVPSPAYLTLEKVITCHRSKISEGTLRKWRAMRVGSSFIKIGKAILYPASECWGSNPTWWFAELPRSRPLEDDASIA</sequence>
<dbReference type="Proteomes" id="UP000005952">
    <property type="component" value="Chromosome"/>
</dbReference>
<keyword evidence="2" id="KW-1185">Reference proteome</keyword>
<dbReference type="AlphaFoldDB" id="N0BHT8"/>
<dbReference type="HOGENOM" id="CLU_2508229_0_0_5"/>
<accession>N0BHT8</accession>
<evidence type="ECO:0008006" key="3">
    <source>
        <dbReference type="Google" id="ProtNLM"/>
    </source>
</evidence>
<protein>
    <recommendedName>
        <fullName evidence="3">Helix-turn-helix domain-containing protein</fullName>
    </recommendedName>
</protein>
<dbReference type="EMBL" id="CP005587">
    <property type="protein sequence ID" value="AGK59725.1"/>
    <property type="molecule type" value="Genomic_DNA"/>
</dbReference>
<reference evidence="1 2" key="1">
    <citation type="journal article" date="2013" name="Genome Announc.">
        <title>Genome sequences for three denitrifying bacterial strains isolated from a uranium- and nitrate-contaminated subsurface environment.</title>
        <authorList>
            <person name="Venkatramanan R."/>
            <person name="Prakash O."/>
            <person name="Woyke T."/>
            <person name="Chain P."/>
            <person name="Goodwin L.A."/>
            <person name="Watson D."/>
            <person name="Brooks S."/>
            <person name="Kostka J.E."/>
            <person name="Green S.J."/>
        </authorList>
    </citation>
    <scope>NUCLEOTIDE SEQUENCE [LARGE SCALE GENOMIC DNA]</scope>
    <source>
        <strain evidence="1 2">1NES1</strain>
    </source>
</reference>
<evidence type="ECO:0000313" key="2">
    <source>
        <dbReference type="Proteomes" id="UP000005952"/>
    </source>
</evidence>
<proteinExistence type="predicted"/>
<organism evidence="1 2">
    <name type="scientific">Hyphomicrobium denitrificans 1NES1</name>
    <dbReference type="NCBI Taxonomy" id="670307"/>
    <lineage>
        <taxon>Bacteria</taxon>
        <taxon>Pseudomonadati</taxon>
        <taxon>Pseudomonadota</taxon>
        <taxon>Alphaproteobacteria</taxon>
        <taxon>Hyphomicrobiales</taxon>
        <taxon>Hyphomicrobiaceae</taxon>
        <taxon>Hyphomicrobium</taxon>
    </lineage>
</organism>
<dbReference type="KEGG" id="hdt:HYPDE_40283"/>
<evidence type="ECO:0000313" key="1">
    <source>
        <dbReference type="EMBL" id="AGK59725.1"/>
    </source>
</evidence>